<evidence type="ECO:0000256" key="1">
    <source>
        <dbReference type="ARBA" id="ARBA00002995"/>
    </source>
</evidence>
<dbReference type="CDD" id="cd02008">
    <property type="entry name" value="TPP_IOR_alpha"/>
    <property type="match status" value="1"/>
</dbReference>
<comment type="function">
    <text evidence="1 14">Catalyzes the ferredoxin-dependent oxidative decarboxylation of arylpyruvates.</text>
</comment>
<keyword evidence="5 14" id="KW-0813">Transport</keyword>
<dbReference type="PIRSF" id="PIRSF006439">
    <property type="entry name" value="Indolepyruvate_ferr_oxidored"/>
    <property type="match status" value="1"/>
</dbReference>
<dbReference type="CDD" id="cd07034">
    <property type="entry name" value="TPP_PYR_PFOR_IOR-alpha_like"/>
    <property type="match status" value="1"/>
</dbReference>
<feature type="domain" description="Thiamine pyrophosphate enzyme TPP-binding" evidence="16">
    <location>
        <begin position="383"/>
        <end position="525"/>
    </location>
</feature>
<proteinExistence type="predicted"/>
<dbReference type="SUPFAM" id="SSF52518">
    <property type="entry name" value="Thiamin diphosphate-binding fold (THDP-binding)"/>
    <property type="match status" value="2"/>
</dbReference>
<name>A0A1G2JAT5_9BACT</name>
<dbReference type="Proteomes" id="UP000177751">
    <property type="component" value="Unassembled WGS sequence"/>
</dbReference>
<evidence type="ECO:0000313" key="17">
    <source>
        <dbReference type="EMBL" id="OGZ83661.1"/>
    </source>
</evidence>
<evidence type="ECO:0000259" key="16">
    <source>
        <dbReference type="Pfam" id="PF02775"/>
    </source>
</evidence>
<reference evidence="17 18" key="1">
    <citation type="journal article" date="2016" name="Nat. Commun.">
        <title>Thousands of microbial genomes shed light on interconnected biogeochemical processes in an aquifer system.</title>
        <authorList>
            <person name="Anantharaman K."/>
            <person name="Brown C.T."/>
            <person name="Hug L.A."/>
            <person name="Sharon I."/>
            <person name="Castelle C.J."/>
            <person name="Probst A.J."/>
            <person name="Thomas B.C."/>
            <person name="Singh A."/>
            <person name="Wilkins M.J."/>
            <person name="Karaoz U."/>
            <person name="Brodie E.L."/>
            <person name="Williams K.H."/>
            <person name="Hubbard S.S."/>
            <person name="Banfield J.F."/>
        </authorList>
    </citation>
    <scope>NUCLEOTIDE SEQUENCE [LARGE SCALE GENOMIC DNA]</scope>
</reference>
<protein>
    <recommendedName>
        <fullName evidence="4 14">Indolepyruvate oxidoreductase subunit IorA</fullName>
        <shortName evidence="14">IOR</shortName>
        <ecNumber evidence="3 14">1.2.7.8</ecNumber>
    </recommendedName>
    <alternativeName>
        <fullName evidence="12 14">Indolepyruvate ferredoxin oxidoreductase subunit alpha</fullName>
    </alternativeName>
</protein>
<comment type="cofactor">
    <cofactor evidence="14">
        <name>[4Fe-4S] cluster</name>
        <dbReference type="ChEBI" id="CHEBI:49883"/>
    </cofactor>
    <text evidence="14">Binds 2 [4Fe-4S] clusters. In this family the first cluster has a non-standard and varying [4Fe-4S] binding motif CX(2)CX(2)CX(4-5)CP.</text>
</comment>
<dbReference type="PANTHER" id="PTHR43710">
    <property type="entry name" value="2-HYDROXYACYL-COA LYASE"/>
    <property type="match status" value="1"/>
</dbReference>
<dbReference type="SUPFAM" id="SSF52922">
    <property type="entry name" value="TK C-terminal domain-like"/>
    <property type="match status" value="1"/>
</dbReference>
<gene>
    <name evidence="17" type="ORF">A2401_00405</name>
</gene>
<evidence type="ECO:0000256" key="4">
    <source>
        <dbReference type="ARBA" id="ARBA00017710"/>
    </source>
</evidence>
<dbReference type="AlphaFoldDB" id="A0A1G2JAT5"/>
<evidence type="ECO:0000256" key="5">
    <source>
        <dbReference type="ARBA" id="ARBA00022448"/>
    </source>
</evidence>
<evidence type="ECO:0000256" key="8">
    <source>
        <dbReference type="ARBA" id="ARBA00022982"/>
    </source>
</evidence>
<evidence type="ECO:0000259" key="15">
    <source>
        <dbReference type="Pfam" id="PF01855"/>
    </source>
</evidence>
<keyword evidence="9 14" id="KW-0560">Oxidoreductase</keyword>
<dbReference type="EC" id="1.2.7.8" evidence="3 14"/>
<dbReference type="Pfam" id="PF01855">
    <property type="entry name" value="POR_N"/>
    <property type="match status" value="1"/>
</dbReference>
<sequence length="543" mass="60198">MKKVLLGNDAVVQGALEAGVDFVSGYPGCPSAEIGDNLGKIAKEKGIYAEWSTNEKTGLEAAIGASFSGLKSLVNMKSFGINVCADSLLPLAYTGTKAPMVIFVGDDPSCHSSAQSEQDSRGYAYLFQIPVLDPSDPQECLDFTKLGFEISEKFNIPVILRSTTRVAHQRMPVEFAEVKNKTKKIGEFIKNPRQFSTMPPRTMEMKKELLEKLEKIRDFAEKNKINKIIGKKNNKFGIIASGISYLHVLDALETMGLDIPVLKLGFFYPLPEKLISSFIKGKKKILVAEEMNPYLEKEITRLAKDSKVEIHGKDLLPEVGELNADKIVFALSKILKIKTKLLKIENFKLKIPRRTARLCEGCPYWYIFPTLKRMAPDAIFTGDIGCNMIAGFSPHNMQDTLFSMGASIGIAHGVSKSTKQKTVAMMGDGTFFHSGIAGLINAVYNKSSPLMVILDNRITAMTGHQANPGMGKTLIKEETEELEIEGIARSCGVKHIKVLDPINIKEFEETIREFLNKEEISLIVCKRICALLAKRQKADRHDQ</sequence>
<keyword evidence="8 14" id="KW-0249">Electron transport</keyword>
<dbReference type="FunFam" id="3.40.50.970:FF:000039">
    <property type="entry name" value="Indolepyruvate oxidoreductase subunit IorA"/>
    <property type="match status" value="1"/>
</dbReference>
<dbReference type="Pfam" id="PF02775">
    <property type="entry name" value="TPP_enzyme_C"/>
    <property type="match status" value="1"/>
</dbReference>
<dbReference type="GO" id="GO:0030976">
    <property type="term" value="F:thiamine pyrophosphate binding"/>
    <property type="evidence" value="ECO:0007669"/>
    <property type="project" value="InterPro"/>
</dbReference>
<evidence type="ECO:0000256" key="7">
    <source>
        <dbReference type="ARBA" id="ARBA00022723"/>
    </source>
</evidence>
<comment type="caution">
    <text evidence="17">The sequence shown here is derived from an EMBL/GenBank/DDBJ whole genome shotgun (WGS) entry which is preliminary data.</text>
</comment>
<evidence type="ECO:0000256" key="3">
    <source>
        <dbReference type="ARBA" id="ARBA00012812"/>
    </source>
</evidence>
<dbReference type="GO" id="GO:0051539">
    <property type="term" value="F:4 iron, 4 sulfur cluster binding"/>
    <property type="evidence" value="ECO:0007669"/>
    <property type="project" value="UniProtKB-UniRule"/>
</dbReference>
<evidence type="ECO:0000256" key="6">
    <source>
        <dbReference type="ARBA" id="ARBA00022485"/>
    </source>
</evidence>
<evidence type="ECO:0000256" key="13">
    <source>
        <dbReference type="ARBA" id="ARBA00048332"/>
    </source>
</evidence>
<dbReference type="InterPro" id="IPR002880">
    <property type="entry name" value="Pyrv_Fd/Flavodoxin_OxRdtase_N"/>
</dbReference>
<comment type="catalytic activity">
    <reaction evidence="13 14">
        <text>indole-3-pyruvate + 2 oxidized [2Fe-2S]-[ferredoxin] + CoA = (indol-3-yl)acetyl-CoA + 2 reduced [2Fe-2S]-[ferredoxin] + CO2 + H(+)</text>
        <dbReference type="Rhea" id="RHEA:12645"/>
        <dbReference type="Rhea" id="RHEA-COMP:10000"/>
        <dbReference type="Rhea" id="RHEA-COMP:10001"/>
        <dbReference type="ChEBI" id="CHEBI:15378"/>
        <dbReference type="ChEBI" id="CHEBI:16526"/>
        <dbReference type="ChEBI" id="CHEBI:17640"/>
        <dbReference type="ChEBI" id="CHEBI:33737"/>
        <dbReference type="ChEBI" id="CHEBI:33738"/>
        <dbReference type="ChEBI" id="CHEBI:57271"/>
        <dbReference type="ChEBI" id="CHEBI:57287"/>
        <dbReference type="EC" id="1.2.7.8"/>
    </reaction>
</comment>
<dbReference type="InterPro" id="IPR017721">
    <property type="entry name" value="IorA"/>
</dbReference>
<dbReference type="GO" id="GO:0046872">
    <property type="term" value="F:metal ion binding"/>
    <property type="evidence" value="ECO:0007669"/>
    <property type="project" value="UniProtKB-UniRule"/>
</dbReference>
<dbReference type="STRING" id="1802229.A2401_00405"/>
<evidence type="ECO:0000256" key="10">
    <source>
        <dbReference type="ARBA" id="ARBA00023004"/>
    </source>
</evidence>
<dbReference type="Gene3D" id="3.40.50.920">
    <property type="match status" value="1"/>
</dbReference>
<evidence type="ECO:0000256" key="14">
    <source>
        <dbReference type="PIRNR" id="PIRNR006439"/>
    </source>
</evidence>
<evidence type="ECO:0000256" key="12">
    <source>
        <dbReference type="ARBA" id="ARBA00030514"/>
    </source>
</evidence>
<evidence type="ECO:0000256" key="2">
    <source>
        <dbReference type="ARBA" id="ARBA00011238"/>
    </source>
</evidence>
<keyword evidence="6 14" id="KW-0004">4Fe-4S</keyword>
<accession>A0A1G2JAT5</accession>
<evidence type="ECO:0000256" key="9">
    <source>
        <dbReference type="ARBA" id="ARBA00023002"/>
    </source>
</evidence>
<organism evidence="17 18">
    <name type="scientific">Candidatus Staskawiczbacteria bacterium RIFOXYC1_FULL_38_18</name>
    <dbReference type="NCBI Taxonomy" id="1802229"/>
    <lineage>
        <taxon>Bacteria</taxon>
        <taxon>Candidatus Staskawicziibacteriota</taxon>
    </lineage>
</organism>
<keyword evidence="11 14" id="KW-0411">Iron-sulfur</keyword>
<evidence type="ECO:0000256" key="11">
    <source>
        <dbReference type="ARBA" id="ARBA00023014"/>
    </source>
</evidence>
<dbReference type="InterPro" id="IPR029061">
    <property type="entry name" value="THDP-binding"/>
</dbReference>
<dbReference type="InterPro" id="IPR045025">
    <property type="entry name" value="HACL1-like"/>
</dbReference>
<keyword evidence="10 14" id="KW-0408">Iron</keyword>
<dbReference type="InterPro" id="IPR009014">
    <property type="entry name" value="Transketo_C/PFOR_II"/>
</dbReference>
<dbReference type="EMBL" id="MHPP01000030">
    <property type="protein sequence ID" value="OGZ83661.1"/>
    <property type="molecule type" value="Genomic_DNA"/>
</dbReference>
<dbReference type="PANTHER" id="PTHR43710:SF7">
    <property type="entry name" value="INDOLEPYRUVATE OXIDOREDUCTASE SUBUNIT IORA"/>
    <property type="match status" value="1"/>
</dbReference>
<dbReference type="Gene3D" id="3.40.50.970">
    <property type="match status" value="2"/>
</dbReference>
<feature type="domain" description="Pyruvate flavodoxin/ferredoxin oxidoreductase pyrimidine binding" evidence="15">
    <location>
        <begin position="14"/>
        <end position="196"/>
    </location>
</feature>
<comment type="subunit">
    <text evidence="2">Heterodimer of the IorA and IorB subunits.</text>
</comment>
<dbReference type="GO" id="GO:0043805">
    <property type="term" value="F:indolepyruvate ferredoxin oxidoreductase activity"/>
    <property type="evidence" value="ECO:0007669"/>
    <property type="project" value="UniProtKB-UniRule"/>
</dbReference>
<dbReference type="InterPro" id="IPR011766">
    <property type="entry name" value="TPP_enzyme_TPP-bd"/>
</dbReference>
<evidence type="ECO:0000313" key="18">
    <source>
        <dbReference type="Proteomes" id="UP000177751"/>
    </source>
</evidence>
<keyword evidence="7 14" id="KW-0479">Metal-binding</keyword>